<comment type="subcellular location">
    <subcellularLocation>
        <location evidence="1 10">Cell membrane</location>
        <topology evidence="1 10">Multi-pass membrane protein</topology>
    </subcellularLocation>
</comment>
<dbReference type="PROSITE" id="PS01327">
    <property type="entry name" value="MSCL"/>
    <property type="match status" value="1"/>
</dbReference>
<dbReference type="Gene3D" id="1.10.1200.120">
    <property type="entry name" value="Large-conductance mechanosensitive channel, MscL, domain 1"/>
    <property type="match status" value="1"/>
</dbReference>
<name>A0A3F3H245_9LACO</name>
<dbReference type="InterPro" id="IPR001185">
    <property type="entry name" value="MS_channel"/>
</dbReference>
<dbReference type="RefSeq" id="WP_059393495.1">
    <property type="nucleotide sequence ID" value="NZ_BOJU01000001.1"/>
</dbReference>
<dbReference type="PANTHER" id="PTHR30266">
    <property type="entry name" value="MECHANOSENSITIVE CHANNEL MSCL"/>
    <property type="match status" value="1"/>
</dbReference>
<keyword evidence="6 10" id="KW-1133">Transmembrane helix</keyword>
<evidence type="ECO:0000256" key="10">
    <source>
        <dbReference type="HAMAP-Rule" id="MF_00115"/>
    </source>
</evidence>
<keyword evidence="3 10" id="KW-0813">Transport</keyword>
<reference evidence="12 14" key="2">
    <citation type="submission" date="2023-10" db="EMBL/GenBank/DDBJ databases">
        <authorList>
            <person name="Botero Cardona J."/>
        </authorList>
    </citation>
    <scope>NUCLEOTIDE SEQUENCE [LARGE SCALE GENOMIC DNA]</scope>
    <source>
        <strain evidence="12 14">R-53137</strain>
    </source>
</reference>
<keyword evidence="9 10" id="KW-0407">Ion channel</keyword>
<gene>
    <name evidence="13" type="primary">mscL2</name>
    <name evidence="10" type="synonym">mscL</name>
    <name evidence="13" type="ORF">FTRO_0022030</name>
    <name evidence="12" type="ORF">R53137_KAKDMLNK_00516</name>
</gene>
<keyword evidence="8 10" id="KW-0472">Membrane</keyword>
<comment type="similarity">
    <text evidence="2 10">Belongs to the MscL family.</text>
</comment>
<proteinExistence type="inferred from homology"/>
<comment type="subunit">
    <text evidence="10">Homopentamer.</text>
</comment>
<dbReference type="InterPro" id="IPR037673">
    <property type="entry name" value="MSC/AndL"/>
</dbReference>
<dbReference type="EMBL" id="CAUZLT010000002">
    <property type="protein sequence ID" value="CAK1234635.1"/>
    <property type="molecule type" value="Genomic_DNA"/>
</dbReference>
<protein>
    <recommendedName>
        <fullName evidence="10">Large-conductance mechanosensitive channel</fullName>
    </recommendedName>
</protein>
<evidence type="ECO:0000256" key="9">
    <source>
        <dbReference type="ARBA" id="ARBA00023303"/>
    </source>
</evidence>
<evidence type="ECO:0000256" key="3">
    <source>
        <dbReference type="ARBA" id="ARBA00022448"/>
    </source>
</evidence>
<feature type="transmembrane region" description="Helical" evidence="10">
    <location>
        <begin position="16"/>
        <end position="33"/>
    </location>
</feature>
<dbReference type="GO" id="GO:0005886">
    <property type="term" value="C:plasma membrane"/>
    <property type="evidence" value="ECO:0007669"/>
    <property type="project" value="UniProtKB-SubCell"/>
</dbReference>
<dbReference type="PANTHER" id="PTHR30266:SF2">
    <property type="entry name" value="LARGE-CONDUCTANCE MECHANOSENSITIVE CHANNEL"/>
    <property type="match status" value="1"/>
</dbReference>
<dbReference type="InterPro" id="IPR036019">
    <property type="entry name" value="MscL_channel"/>
</dbReference>
<accession>A0A3F3H245</accession>
<keyword evidence="5 10" id="KW-0812">Transmembrane</keyword>
<dbReference type="GO" id="GO:0008381">
    <property type="term" value="F:mechanosensitive monoatomic ion channel activity"/>
    <property type="evidence" value="ECO:0007669"/>
    <property type="project" value="UniProtKB-UniRule"/>
</dbReference>
<evidence type="ECO:0000256" key="11">
    <source>
        <dbReference type="SAM" id="MobiDB-lite"/>
    </source>
</evidence>
<dbReference type="AlphaFoldDB" id="A0A3F3H245"/>
<evidence type="ECO:0000256" key="5">
    <source>
        <dbReference type="ARBA" id="ARBA00022692"/>
    </source>
</evidence>
<evidence type="ECO:0000256" key="2">
    <source>
        <dbReference type="ARBA" id="ARBA00007254"/>
    </source>
</evidence>
<evidence type="ECO:0000256" key="6">
    <source>
        <dbReference type="ARBA" id="ARBA00022989"/>
    </source>
</evidence>
<dbReference type="HAMAP" id="MF_00115">
    <property type="entry name" value="MscL"/>
    <property type="match status" value="1"/>
</dbReference>
<dbReference type="NCBIfam" id="TIGR00220">
    <property type="entry name" value="mscL"/>
    <property type="match status" value="1"/>
</dbReference>
<sequence length="151" mass="16497">MHFVKEFKAFINRGNMIDLAIGVIIGGAFSGLVKSLTTNLINPLVGFFTGGGNDLDSLKWVPYKHLTFKYGAFLNDVINFLITAFVVFLLIKIISKYIIKPKQKAAPAPSDELLVLQDIKKILADQQKTTSTQTATTADATDSQSQSASDK</sequence>
<comment type="function">
    <text evidence="10">Channel that opens in response to stretch forces in the membrane lipid bilayer. May participate in the regulation of osmotic pressure changes within the cell.</text>
</comment>
<dbReference type="InterPro" id="IPR019823">
    <property type="entry name" value="Mechanosensitive_channel_CS"/>
</dbReference>
<keyword evidence="14" id="KW-1185">Reference proteome</keyword>
<evidence type="ECO:0000313" key="13">
    <source>
        <dbReference type="EMBL" id="GAP04032.1"/>
    </source>
</evidence>
<keyword evidence="4 10" id="KW-1003">Cell membrane</keyword>
<dbReference type="PRINTS" id="PR01264">
    <property type="entry name" value="MECHCHANNEL"/>
</dbReference>
<evidence type="ECO:0000256" key="4">
    <source>
        <dbReference type="ARBA" id="ARBA00022475"/>
    </source>
</evidence>
<dbReference type="Pfam" id="PF01741">
    <property type="entry name" value="MscL"/>
    <property type="match status" value="1"/>
</dbReference>
<evidence type="ECO:0000256" key="8">
    <source>
        <dbReference type="ARBA" id="ARBA00023136"/>
    </source>
</evidence>
<feature type="region of interest" description="Disordered" evidence="11">
    <location>
        <begin position="128"/>
        <end position="151"/>
    </location>
</feature>
<dbReference type="STRING" id="709323.GCA_001047135_00575"/>
<evidence type="ECO:0000256" key="1">
    <source>
        <dbReference type="ARBA" id="ARBA00004651"/>
    </source>
</evidence>
<evidence type="ECO:0000256" key="7">
    <source>
        <dbReference type="ARBA" id="ARBA00023065"/>
    </source>
</evidence>
<evidence type="ECO:0000313" key="14">
    <source>
        <dbReference type="Proteomes" id="UP001314262"/>
    </source>
</evidence>
<dbReference type="SUPFAM" id="SSF81330">
    <property type="entry name" value="Gated mechanosensitive channel"/>
    <property type="match status" value="1"/>
</dbReference>
<dbReference type="Proteomes" id="UP000064514">
    <property type="component" value="Unassembled WGS sequence"/>
</dbReference>
<organism evidence="13">
    <name type="scientific">Fructobacillus tropaeoli</name>
    <dbReference type="NCBI Taxonomy" id="709323"/>
    <lineage>
        <taxon>Bacteria</taxon>
        <taxon>Bacillati</taxon>
        <taxon>Bacillota</taxon>
        <taxon>Bacilli</taxon>
        <taxon>Lactobacillales</taxon>
        <taxon>Lactobacillaceae</taxon>
        <taxon>Fructobacillus</taxon>
    </lineage>
</organism>
<reference evidence="13" key="1">
    <citation type="journal article" date="2015" name="BMC Genomics">
        <title>Comparative genomics of Fructobacillus spp. and Leuconostoc spp. reveals niche-specific evolution of Fructobacillus spp.</title>
        <authorList>
            <person name="Endo A."/>
            <person name="Tanizawa Y."/>
            <person name="Tanaka N."/>
            <person name="Maeno S."/>
            <person name="Kumar H."/>
            <person name="Shiwa Y."/>
            <person name="Okada S."/>
            <person name="Yoshikawa H."/>
            <person name="Dicks L."/>
            <person name="Nakagawa J."/>
            <person name="Arita M."/>
        </authorList>
    </citation>
    <scope>NUCLEOTIDE SEQUENCE [LARGE SCALE GENOMIC DNA]</scope>
    <source>
        <strain evidence="13">F214-1</strain>
    </source>
</reference>
<dbReference type="Proteomes" id="UP001314262">
    <property type="component" value="Unassembled WGS sequence"/>
</dbReference>
<dbReference type="EMBL" id="DF968079">
    <property type="protein sequence ID" value="GAP04032.1"/>
    <property type="molecule type" value="Genomic_DNA"/>
</dbReference>
<evidence type="ECO:0000313" key="12">
    <source>
        <dbReference type="EMBL" id="CAK1234635.1"/>
    </source>
</evidence>
<feature type="transmembrane region" description="Helical" evidence="10">
    <location>
        <begin position="77"/>
        <end position="94"/>
    </location>
</feature>
<keyword evidence="7 10" id="KW-0406">Ion transport</keyword>